<name>A0ABP0VQ25_9BRYO</name>
<dbReference type="Pfam" id="PF00069">
    <property type="entry name" value="Pkinase"/>
    <property type="match status" value="1"/>
</dbReference>
<protein>
    <recommendedName>
        <fullName evidence="1">Protein kinase domain-containing protein</fullName>
    </recommendedName>
</protein>
<dbReference type="Gene3D" id="1.10.510.10">
    <property type="entry name" value="Transferase(Phosphotransferase) domain 1"/>
    <property type="match status" value="1"/>
</dbReference>
<dbReference type="InterPro" id="IPR000719">
    <property type="entry name" value="Prot_kinase_dom"/>
</dbReference>
<feature type="domain" description="Protein kinase" evidence="1">
    <location>
        <begin position="1"/>
        <end position="93"/>
    </location>
</feature>
<dbReference type="InterPro" id="IPR011009">
    <property type="entry name" value="Kinase-like_dom_sf"/>
</dbReference>
<evidence type="ECO:0000313" key="3">
    <source>
        <dbReference type="Proteomes" id="UP001497444"/>
    </source>
</evidence>
<dbReference type="EMBL" id="OZ020096">
    <property type="protein sequence ID" value="CAK9256552.1"/>
    <property type="molecule type" value="Genomic_DNA"/>
</dbReference>
<dbReference type="PANTHER" id="PTHR47987">
    <property type="entry name" value="OS08G0249100 PROTEIN"/>
    <property type="match status" value="1"/>
</dbReference>
<proteinExistence type="predicted"/>
<dbReference type="Proteomes" id="UP001497444">
    <property type="component" value="Chromosome 1"/>
</dbReference>
<dbReference type="PROSITE" id="PS50011">
    <property type="entry name" value="PROTEIN_KINASE_DOM"/>
    <property type="match status" value="1"/>
</dbReference>
<sequence>MQVLKMLGKDSDGEGGEENVLGWGARYKVAVGICKALEYLHNGSPRSVIHRDVKSSNILLSHDFQPQLSGFVLATWAPKSPMYQGGMVVGTMG</sequence>
<evidence type="ECO:0000313" key="2">
    <source>
        <dbReference type="EMBL" id="CAK9256552.1"/>
    </source>
</evidence>
<dbReference type="PROSITE" id="PS00108">
    <property type="entry name" value="PROTEIN_KINASE_ST"/>
    <property type="match status" value="1"/>
</dbReference>
<dbReference type="InterPro" id="IPR008271">
    <property type="entry name" value="Ser/Thr_kinase_AS"/>
</dbReference>
<evidence type="ECO:0000259" key="1">
    <source>
        <dbReference type="PROSITE" id="PS50011"/>
    </source>
</evidence>
<accession>A0ABP0VQ25</accession>
<reference evidence="2 3" key="1">
    <citation type="submission" date="2024-02" db="EMBL/GenBank/DDBJ databases">
        <authorList>
            <consortium name="ELIXIR-Norway"/>
            <consortium name="Elixir Norway"/>
        </authorList>
    </citation>
    <scope>NUCLEOTIDE SEQUENCE [LARGE SCALE GENOMIC DNA]</scope>
</reference>
<dbReference type="SUPFAM" id="SSF56112">
    <property type="entry name" value="Protein kinase-like (PK-like)"/>
    <property type="match status" value="1"/>
</dbReference>
<dbReference type="InterPro" id="IPR046958">
    <property type="entry name" value="RBK1/2/STUNTED"/>
</dbReference>
<gene>
    <name evidence="2" type="ORF">CSSPJE1EN1_LOCUS2030</name>
</gene>
<organism evidence="2 3">
    <name type="scientific">Sphagnum jensenii</name>
    <dbReference type="NCBI Taxonomy" id="128206"/>
    <lineage>
        <taxon>Eukaryota</taxon>
        <taxon>Viridiplantae</taxon>
        <taxon>Streptophyta</taxon>
        <taxon>Embryophyta</taxon>
        <taxon>Bryophyta</taxon>
        <taxon>Sphagnophytina</taxon>
        <taxon>Sphagnopsida</taxon>
        <taxon>Sphagnales</taxon>
        <taxon>Sphagnaceae</taxon>
        <taxon>Sphagnum</taxon>
    </lineage>
</organism>
<keyword evidence="3" id="KW-1185">Reference proteome</keyword>
<dbReference type="PANTHER" id="PTHR47987:SF11">
    <property type="entry name" value="RECEPTOR-LIKE CYTOSOLIC SERINE_THREONINE-PROTEIN KINASE RBK1 ISOFORM X1"/>
    <property type="match status" value="1"/>
</dbReference>